<feature type="site" description="Positions MEP for the nucleophilic attack" evidence="14">
    <location>
        <position position="149"/>
    </location>
</feature>
<evidence type="ECO:0000256" key="6">
    <source>
        <dbReference type="ARBA" id="ARBA00008480"/>
    </source>
</evidence>
<feature type="binding site" evidence="14">
    <location>
        <position position="231"/>
    </location>
    <ligand>
        <name>a divalent metal cation</name>
        <dbReference type="ChEBI" id="CHEBI:60240"/>
    </ligand>
</feature>
<dbReference type="FunFam" id="3.90.550.10:FF:000003">
    <property type="entry name" value="2-C-methyl-D-erythritol 4-phosphate cytidylyltransferase"/>
    <property type="match status" value="1"/>
</dbReference>
<feature type="site" description="Transition state stabilizer" evidence="14">
    <location>
        <position position="257"/>
    </location>
</feature>
<gene>
    <name evidence="14" type="primary">ispDF</name>
    <name evidence="16" type="ORF">JKL49_11070</name>
</gene>
<dbReference type="Gene3D" id="3.30.1330.50">
    <property type="entry name" value="2-C-methyl-D-erythritol 2,4-cyclodiphosphate synthase"/>
    <property type="match status" value="1"/>
</dbReference>
<accession>A0A941D092</accession>
<evidence type="ECO:0000256" key="1">
    <source>
        <dbReference type="ARBA" id="ARBA00000200"/>
    </source>
</evidence>
<protein>
    <recommendedName>
        <fullName evidence="14">Bifunctional enzyme IspD/IspF</fullName>
    </recommendedName>
    <domain>
        <recommendedName>
            <fullName evidence="14">2-C-methyl-D-erythritol 4-phosphate cytidylyltransferase</fullName>
            <ecNumber evidence="14">2.7.7.60</ecNumber>
        </recommendedName>
        <alternativeName>
            <fullName evidence="14">4-diphosphocytidyl-2C-methyl-D-erythritol synthase</fullName>
        </alternativeName>
        <alternativeName>
            <fullName evidence="14">MEP cytidylyltransferase</fullName>
            <shortName evidence="14">MCT</shortName>
        </alternativeName>
    </domain>
    <domain>
        <recommendedName>
            <fullName evidence="14">2-C-methyl-D-erythritol 2,4-cyclodiphosphate synthase</fullName>
            <shortName evidence="14">MECDP-synthase</shortName>
            <shortName evidence="14">MECPP-synthase</shortName>
            <shortName evidence="14">MECPS</shortName>
            <ecNumber evidence="14">4.6.1.12</ecNumber>
        </recommendedName>
    </domain>
</protein>
<feature type="binding site" evidence="14">
    <location>
        <position position="233"/>
    </location>
    <ligand>
        <name>a divalent metal cation</name>
        <dbReference type="ChEBI" id="CHEBI:60240"/>
    </ligand>
</feature>
<dbReference type="Proteomes" id="UP000622580">
    <property type="component" value="Unassembled WGS sequence"/>
</dbReference>
<dbReference type="HAMAP" id="MF_00107">
    <property type="entry name" value="IspF"/>
    <property type="match status" value="1"/>
</dbReference>
<proteinExistence type="inferred from homology"/>
<feature type="site" description="Positions MEP for the nucleophilic attack" evidence="14">
    <location>
        <position position="204"/>
    </location>
</feature>
<dbReference type="GO" id="GO:0050518">
    <property type="term" value="F:2-C-methyl-D-erythritol 4-phosphate cytidylyltransferase activity"/>
    <property type="evidence" value="ECO:0007669"/>
    <property type="project" value="UniProtKB-UniRule"/>
</dbReference>
<dbReference type="Pfam" id="PF02542">
    <property type="entry name" value="YgbB"/>
    <property type="match status" value="1"/>
</dbReference>
<feature type="binding site" evidence="14">
    <location>
        <position position="362"/>
    </location>
    <ligand>
        <name>4-CDP-2-C-methyl-D-erythritol 2-phosphate</name>
        <dbReference type="ChEBI" id="CHEBI:57919"/>
    </ligand>
</feature>
<keyword evidence="10 14" id="KW-0479">Metal-binding</keyword>
<dbReference type="GO" id="GO:0019288">
    <property type="term" value="P:isopentenyl diphosphate biosynthetic process, methylerythritol 4-phosphate pathway"/>
    <property type="evidence" value="ECO:0007669"/>
    <property type="project" value="UniProtKB-UniRule"/>
</dbReference>
<dbReference type="RefSeq" id="WP_215340507.1">
    <property type="nucleotide sequence ID" value="NZ_JAGSGD010000001.1"/>
</dbReference>
<name>A0A941D092_9CAUL</name>
<evidence type="ECO:0000256" key="3">
    <source>
        <dbReference type="ARBA" id="ARBA00001968"/>
    </source>
</evidence>
<feature type="domain" description="2-C-methyl-D-erythritol 2,4-cyclodiphosphate synthase" evidence="15">
    <location>
        <begin position="225"/>
        <end position="377"/>
    </location>
</feature>
<dbReference type="EMBL" id="JAGSGD010000001">
    <property type="protein sequence ID" value="MBR7619930.1"/>
    <property type="molecule type" value="Genomic_DNA"/>
</dbReference>
<evidence type="ECO:0000313" key="17">
    <source>
        <dbReference type="Proteomes" id="UP000622580"/>
    </source>
</evidence>
<dbReference type="InterPro" id="IPR020555">
    <property type="entry name" value="MECDP_synthase_CS"/>
</dbReference>
<keyword evidence="13 14" id="KW-0511">Multifunctional enzyme</keyword>
<comment type="catalytic activity">
    <reaction evidence="2 14">
        <text>2-C-methyl-D-erythritol 4-phosphate + CTP + H(+) = 4-CDP-2-C-methyl-D-erythritol + diphosphate</text>
        <dbReference type="Rhea" id="RHEA:13429"/>
        <dbReference type="ChEBI" id="CHEBI:15378"/>
        <dbReference type="ChEBI" id="CHEBI:33019"/>
        <dbReference type="ChEBI" id="CHEBI:37563"/>
        <dbReference type="ChEBI" id="CHEBI:57823"/>
        <dbReference type="ChEBI" id="CHEBI:58262"/>
        <dbReference type="EC" id="2.7.7.60"/>
    </reaction>
</comment>
<comment type="cofactor">
    <cofactor evidence="3 14">
        <name>a divalent metal cation</name>
        <dbReference type="ChEBI" id="CHEBI:60240"/>
    </cofactor>
</comment>
<dbReference type="HAMAP" id="MF_01520">
    <property type="entry name" value="IspDF"/>
    <property type="match status" value="1"/>
</dbReference>
<dbReference type="CDD" id="cd00554">
    <property type="entry name" value="MECDP_synthase"/>
    <property type="match status" value="1"/>
</dbReference>
<dbReference type="InterPro" id="IPR034683">
    <property type="entry name" value="IspD/TarI"/>
</dbReference>
<evidence type="ECO:0000256" key="5">
    <source>
        <dbReference type="ARBA" id="ARBA00004787"/>
    </source>
</evidence>
<dbReference type="Gene3D" id="3.90.550.10">
    <property type="entry name" value="Spore Coat Polysaccharide Biosynthesis Protein SpsA, Chain A"/>
    <property type="match status" value="1"/>
</dbReference>
<organism evidence="16 17">
    <name type="scientific">Phenylobacterium glaciei</name>
    <dbReference type="NCBI Taxonomy" id="2803784"/>
    <lineage>
        <taxon>Bacteria</taxon>
        <taxon>Pseudomonadati</taxon>
        <taxon>Pseudomonadota</taxon>
        <taxon>Alphaproteobacteria</taxon>
        <taxon>Caulobacterales</taxon>
        <taxon>Caulobacteraceae</taxon>
        <taxon>Phenylobacterium</taxon>
    </lineage>
</organism>
<dbReference type="NCBIfam" id="TIGR00151">
    <property type="entry name" value="ispF"/>
    <property type="match status" value="1"/>
</dbReference>
<evidence type="ECO:0000256" key="8">
    <source>
        <dbReference type="ARBA" id="ARBA00022679"/>
    </source>
</evidence>
<dbReference type="GO" id="GO:0046872">
    <property type="term" value="F:metal ion binding"/>
    <property type="evidence" value="ECO:0007669"/>
    <property type="project" value="UniProtKB-KW"/>
</dbReference>
<feature type="binding site" evidence="14">
    <location>
        <begin position="355"/>
        <end position="358"/>
    </location>
    <ligand>
        <name>4-CDP-2-C-methyl-D-erythritol 2-phosphate</name>
        <dbReference type="ChEBI" id="CHEBI:57919"/>
    </ligand>
</feature>
<evidence type="ECO:0000256" key="11">
    <source>
        <dbReference type="ARBA" id="ARBA00023229"/>
    </source>
</evidence>
<evidence type="ECO:0000256" key="13">
    <source>
        <dbReference type="ARBA" id="ARBA00023268"/>
    </source>
</evidence>
<dbReference type="Pfam" id="PF01128">
    <property type="entry name" value="IspD"/>
    <property type="match status" value="1"/>
</dbReference>
<feature type="site" description="Transition state stabilizer" evidence="14">
    <location>
        <position position="22"/>
    </location>
</feature>
<feature type="binding site" evidence="14">
    <location>
        <position position="365"/>
    </location>
    <ligand>
        <name>4-CDP-2-C-methyl-D-erythritol 2-phosphate</name>
        <dbReference type="ChEBI" id="CHEBI:57919"/>
    </ligand>
</feature>
<dbReference type="GO" id="GO:0016114">
    <property type="term" value="P:terpenoid biosynthetic process"/>
    <property type="evidence" value="ECO:0007669"/>
    <property type="project" value="InterPro"/>
</dbReference>
<dbReference type="PROSITE" id="PS01350">
    <property type="entry name" value="ISPF"/>
    <property type="match status" value="1"/>
</dbReference>
<dbReference type="HAMAP" id="MF_00108">
    <property type="entry name" value="IspD"/>
    <property type="match status" value="1"/>
</dbReference>
<dbReference type="PANTHER" id="PTHR43181">
    <property type="entry name" value="2-C-METHYL-D-ERYTHRITOL 2,4-CYCLODIPHOSPHATE SYNTHASE, CHLOROPLASTIC"/>
    <property type="match status" value="1"/>
</dbReference>
<evidence type="ECO:0000256" key="12">
    <source>
        <dbReference type="ARBA" id="ARBA00023239"/>
    </source>
</evidence>
<dbReference type="PROSITE" id="PS01295">
    <property type="entry name" value="ISPD"/>
    <property type="match status" value="1"/>
</dbReference>
<evidence type="ECO:0000256" key="7">
    <source>
        <dbReference type="ARBA" id="ARBA00009789"/>
    </source>
</evidence>
<keyword evidence="17" id="KW-1185">Reference proteome</keyword>
<dbReference type="NCBIfam" id="NF006899">
    <property type="entry name" value="PRK09382.1"/>
    <property type="match status" value="1"/>
</dbReference>
<dbReference type="GO" id="GO:0008685">
    <property type="term" value="F:2-C-methyl-D-erythritol 2,4-cyclodiphosphate synthase activity"/>
    <property type="evidence" value="ECO:0007669"/>
    <property type="project" value="UniProtKB-UniRule"/>
</dbReference>
<keyword evidence="11 14" id="KW-0414">Isoprene biosynthesis</keyword>
<dbReference type="InterPro" id="IPR036571">
    <property type="entry name" value="MECDP_synthase_sf"/>
</dbReference>
<evidence type="ECO:0000256" key="4">
    <source>
        <dbReference type="ARBA" id="ARBA00004709"/>
    </source>
</evidence>
<dbReference type="InterPro" id="IPR026596">
    <property type="entry name" value="IspD/F"/>
</dbReference>
<feature type="region of interest" description="2-C-methyl-D-erythritol 4-phosphate cytidylyltransferase" evidence="14">
    <location>
        <begin position="1"/>
        <end position="224"/>
    </location>
</feature>
<dbReference type="InterPro" id="IPR018294">
    <property type="entry name" value="ISPD_synthase_CS"/>
</dbReference>
<dbReference type="AlphaFoldDB" id="A0A941D092"/>
<dbReference type="NCBIfam" id="TIGR00453">
    <property type="entry name" value="ispD"/>
    <property type="match status" value="1"/>
</dbReference>
<feature type="binding site" evidence="14">
    <location>
        <begin position="257"/>
        <end position="258"/>
    </location>
    <ligand>
        <name>4-CDP-2-C-methyl-D-erythritol 2-phosphate</name>
        <dbReference type="ChEBI" id="CHEBI:57919"/>
    </ligand>
</feature>
<evidence type="ECO:0000256" key="10">
    <source>
        <dbReference type="ARBA" id="ARBA00022723"/>
    </source>
</evidence>
<dbReference type="CDD" id="cd02516">
    <property type="entry name" value="CDP-ME_synthetase"/>
    <property type="match status" value="1"/>
</dbReference>
<feature type="site" description="Transition state stabilizer" evidence="14">
    <location>
        <position position="356"/>
    </location>
</feature>
<dbReference type="FunFam" id="3.30.1330.50:FF:000003">
    <property type="entry name" value="2-C-methyl-D-erythritol 2,4-cyclodiphosphate synthase"/>
    <property type="match status" value="1"/>
</dbReference>
<dbReference type="InterPro" id="IPR001228">
    <property type="entry name" value="IspD"/>
</dbReference>
<reference evidence="16" key="1">
    <citation type="submission" date="2021-04" db="EMBL/GenBank/DDBJ databases">
        <title>Draft genome assembly of strain Phenylobacterium sp. 20VBR1 using MiniION and Illumina platforms.</title>
        <authorList>
            <person name="Thomas F.A."/>
            <person name="Krishnan K.P."/>
            <person name="Sinha R.K."/>
        </authorList>
    </citation>
    <scope>NUCLEOTIDE SEQUENCE</scope>
    <source>
        <strain evidence="16">20VBR1</strain>
    </source>
</reference>
<evidence type="ECO:0000313" key="16">
    <source>
        <dbReference type="EMBL" id="MBR7619930.1"/>
    </source>
</evidence>
<dbReference type="SUPFAM" id="SSF53448">
    <property type="entry name" value="Nucleotide-diphospho-sugar transferases"/>
    <property type="match status" value="1"/>
</dbReference>
<feature type="region of interest" description="2-C-methyl-D-erythritol 2,4-cyclodiphosphate synthase" evidence="14">
    <location>
        <begin position="225"/>
        <end position="381"/>
    </location>
</feature>
<comment type="similarity">
    <text evidence="14">In the N-terminal section; belongs to the IspD/TarI cytidylyltransferase family. IspD subfamily.</text>
</comment>
<comment type="similarity">
    <text evidence="7">Belongs to the IspD/TarI cytidylyltransferase family. IspD subfamily.</text>
</comment>
<comment type="similarity">
    <text evidence="6">Belongs to the IspF family.</text>
</comment>
<dbReference type="EC" id="4.6.1.12" evidence="14"/>
<evidence type="ECO:0000259" key="15">
    <source>
        <dbReference type="Pfam" id="PF02542"/>
    </source>
</evidence>
<feature type="site" description="Transition state stabilizer" evidence="14">
    <location>
        <position position="15"/>
    </location>
</feature>
<feature type="binding site" evidence="14">
    <location>
        <begin position="231"/>
        <end position="233"/>
    </location>
    <ligand>
        <name>4-CDP-2-C-methyl-D-erythritol 2-phosphate</name>
        <dbReference type="ChEBI" id="CHEBI:57919"/>
    </ligand>
</feature>
<sequence>MNFSAVIVAAGSSTRAGPGAPKPWRSLGGRPILRWSAEALALAGAREIIVVTAAERVADADEALAGLTGWRAVAGGATRAESVQAGLAALSCADDDAVLIHDAARPFVTSAHVRRLLAALADANGAVPALPVADTLKRGAETVTDTVSRDGLWRAQTPQAFRLRTLRDAYAAWPADAEPTDDAAVVEQAGGKVALVAGDPLLMKLTYPEDFAMAEQLAGGRRIVRTGFGVDAHRWGPGEAVWLCGVKIDHDQTLIGHSDADAGLHALTDAILGAIGEGDIGQHFPPTDPQWKGASSDRFLAHAAGLVTARGGAILNVDVTLICERPKIRPHRDAMRARLAELLDLPFDRVSVKATTTEGMGFTGRGEGLMAQAVATVETPA</sequence>
<feature type="binding site" evidence="14">
    <location>
        <position position="265"/>
    </location>
    <ligand>
        <name>a divalent metal cation</name>
        <dbReference type="ChEBI" id="CHEBI:60240"/>
    </ligand>
</feature>
<keyword evidence="12 14" id="KW-0456">Lyase</keyword>
<comment type="catalytic activity">
    <reaction evidence="1 14">
        <text>4-CDP-2-C-methyl-D-erythritol 2-phosphate = 2-C-methyl-D-erythritol 2,4-cyclic diphosphate + CMP</text>
        <dbReference type="Rhea" id="RHEA:23864"/>
        <dbReference type="ChEBI" id="CHEBI:57919"/>
        <dbReference type="ChEBI" id="CHEBI:58483"/>
        <dbReference type="ChEBI" id="CHEBI:60377"/>
        <dbReference type="EC" id="4.6.1.12"/>
    </reaction>
</comment>
<comment type="pathway">
    <text evidence="4 14">Isoprenoid biosynthesis; isopentenyl diphosphate biosynthesis via DXP pathway; isopentenyl diphosphate from 1-deoxy-D-xylulose 5-phosphate: step 4/6.</text>
</comment>
<feature type="binding site" evidence="14">
    <location>
        <begin position="279"/>
        <end position="281"/>
    </location>
    <ligand>
        <name>4-CDP-2-C-methyl-D-erythritol 2-phosphate</name>
        <dbReference type="ChEBI" id="CHEBI:57919"/>
    </ligand>
</feature>
<dbReference type="PANTHER" id="PTHR43181:SF1">
    <property type="entry name" value="2-C-METHYL-D-ERYTHRITOL 2,4-CYCLODIPHOSPHATE SYNTHASE, CHLOROPLASTIC"/>
    <property type="match status" value="1"/>
</dbReference>
<comment type="caution">
    <text evidence="14">Lacks conserved residue(s) required for the propagation of feature annotation.</text>
</comment>
<comment type="caution">
    <text evidence="16">The sequence shown here is derived from an EMBL/GenBank/DDBJ whole genome shotgun (WGS) entry which is preliminary data.</text>
</comment>
<dbReference type="SUPFAM" id="SSF69765">
    <property type="entry name" value="IpsF-like"/>
    <property type="match status" value="1"/>
</dbReference>
<comment type="function">
    <text evidence="14">Bifunctional enzyme that catalyzes the formation of 4-diphosphocytidyl-2-C-methyl-D-erythritol from CTP and 2-C-methyl-D-erythritol 4-phosphate (MEP) (IspD), and catalyzes the conversion of 4-diphosphocytidyl-2-C-methyl-D-erythritol 2-phosphate (CDP-ME2P) to 2-C-methyl-D-erythritol 2,4-cyclodiphosphate (ME-CPP) with a corresponding release of cytidine 5-monophosphate (CMP) (IspF).</text>
</comment>
<evidence type="ECO:0000256" key="14">
    <source>
        <dbReference type="HAMAP-Rule" id="MF_01520"/>
    </source>
</evidence>
<keyword evidence="8 14" id="KW-0808">Transferase</keyword>
<dbReference type="InterPro" id="IPR003526">
    <property type="entry name" value="MECDP_synthase"/>
</dbReference>
<dbReference type="InterPro" id="IPR029044">
    <property type="entry name" value="Nucleotide-diphossugar_trans"/>
</dbReference>
<comment type="pathway">
    <text evidence="5 14">Isoprenoid biosynthesis; isopentenyl diphosphate biosynthesis via DXP pathway; isopentenyl diphosphate from 1-deoxy-D-xylulose 5-phosphate: step 2/6.</text>
</comment>
<keyword evidence="9 14" id="KW-0548">Nucleotidyltransferase</keyword>
<dbReference type="EC" id="2.7.7.60" evidence="14"/>
<comment type="similarity">
    <text evidence="14">In the C-terminal section; belongs to the IspF family.</text>
</comment>
<evidence type="ECO:0000256" key="9">
    <source>
        <dbReference type="ARBA" id="ARBA00022695"/>
    </source>
</evidence>
<evidence type="ECO:0000256" key="2">
    <source>
        <dbReference type="ARBA" id="ARBA00001282"/>
    </source>
</evidence>